<sequence length="402" mass="43114">MPRDPHPQEAREELQAETRPEEDASRQRMLAAAQRILSREPGSADEWLEAIVQASPSIDSAVLAEPAPAGRTEPWLFRTGGQPFPPLPEGTLTVYAVPIVEDGVAAAAALAGSRSALDLSAQERLLVQLAALRIEVARGKARLEAALRESERQREVAERHAAEVEEASSRTAAFRDQILGIVGHDLRNPLGAIVMSTALLQKRGGLAGWQAKTVERMRSSAGRMGRIISDLLSYTRTRLGGGIPMERRAADLGEITRRVCDELSAANPDRALDRVAEGDLSGEWDPDRLEQVFSNLVSNALDHGEPEVPVTVTARGQGERVEVEVRNRGAIPDEVLARAFEPFRKGPEGGSRKGSGLGLGLYIAKVIVQAHGGDVAVRCEGDGDARETVLAVTLPRTAGAAT</sequence>
<dbReference type="Proteomes" id="UP001162734">
    <property type="component" value="Chromosome"/>
</dbReference>
<dbReference type="CDD" id="cd00075">
    <property type="entry name" value="HATPase"/>
    <property type="match status" value="1"/>
</dbReference>
<dbReference type="PRINTS" id="PR00344">
    <property type="entry name" value="BCTRLSENSOR"/>
</dbReference>
<dbReference type="InterPro" id="IPR036097">
    <property type="entry name" value="HisK_dim/P_sf"/>
</dbReference>
<dbReference type="SMART" id="SM00388">
    <property type="entry name" value="HisKA"/>
    <property type="match status" value="1"/>
</dbReference>
<evidence type="ECO:0000256" key="6">
    <source>
        <dbReference type="ARBA" id="ARBA00023012"/>
    </source>
</evidence>
<keyword evidence="5" id="KW-0418">Kinase</keyword>
<dbReference type="CDD" id="cd00082">
    <property type="entry name" value="HisKA"/>
    <property type="match status" value="1"/>
</dbReference>
<dbReference type="InterPro" id="IPR005467">
    <property type="entry name" value="His_kinase_dom"/>
</dbReference>
<evidence type="ECO:0000256" key="5">
    <source>
        <dbReference type="ARBA" id="ARBA00022777"/>
    </source>
</evidence>
<dbReference type="RefSeq" id="WP_248341730.1">
    <property type="nucleotide sequence ID" value="NZ_AP025592.1"/>
</dbReference>
<organism evidence="10 11">
    <name type="scientific">Anaeromyxobacter paludicola</name>
    <dbReference type="NCBI Taxonomy" id="2918171"/>
    <lineage>
        <taxon>Bacteria</taxon>
        <taxon>Pseudomonadati</taxon>
        <taxon>Myxococcota</taxon>
        <taxon>Myxococcia</taxon>
        <taxon>Myxococcales</taxon>
        <taxon>Cystobacterineae</taxon>
        <taxon>Anaeromyxobacteraceae</taxon>
        <taxon>Anaeromyxobacter</taxon>
    </lineage>
</organism>
<proteinExistence type="predicted"/>
<feature type="coiled-coil region" evidence="7">
    <location>
        <begin position="129"/>
        <end position="167"/>
    </location>
</feature>
<dbReference type="EMBL" id="AP025592">
    <property type="protein sequence ID" value="BDG09482.1"/>
    <property type="molecule type" value="Genomic_DNA"/>
</dbReference>
<comment type="catalytic activity">
    <reaction evidence="1">
        <text>ATP + protein L-histidine = ADP + protein N-phospho-L-histidine.</text>
        <dbReference type="EC" id="2.7.13.3"/>
    </reaction>
</comment>
<keyword evidence="7" id="KW-0175">Coiled coil</keyword>
<dbReference type="SUPFAM" id="SSF55874">
    <property type="entry name" value="ATPase domain of HSP90 chaperone/DNA topoisomerase II/histidine kinase"/>
    <property type="match status" value="1"/>
</dbReference>
<dbReference type="InterPro" id="IPR003594">
    <property type="entry name" value="HATPase_dom"/>
</dbReference>
<gene>
    <name evidence="10" type="ORF">AMPC_25950</name>
</gene>
<dbReference type="SUPFAM" id="SSF47384">
    <property type="entry name" value="Homodimeric domain of signal transducing histidine kinase"/>
    <property type="match status" value="1"/>
</dbReference>
<dbReference type="InterPro" id="IPR003661">
    <property type="entry name" value="HisK_dim/P_dom"/>
</dbReference>
<protein>
    <recommendedName>
        <fullName evidence="2">histidine kinase</fullName>
        <ecNumber evidence="2">2.7.13.3</ecNumber>
    </recommendedName>
</protein>
<feature type="region of interest" description="Disordered" evidence="8">
    <location>
        <begin position="1"/>
        <end position="29"/>
    </location>
</feature>
<feature type="compositionally biased region" description="Basic and acidic residues" evidence="8">
    <location>
        <begin position="1"/>
        <end position="26"/>
    </location>
</feature>
<reference evidence="11" key="1">
    <citation type="journal article" date="2022" name="Int. J. Syst. Evol. Microbiol.">
        <title>Anaeromyxobacter oryzae sp. nov., Anaeromyxobacter diazotrophicus sp. nov. and Anaeromyxobacter paludicola sp. nov., isolated from paddy soils.</title>
        <authorList>
            <person name="Itoh H."/>
            <person name="Xu Z."/>
            <person name="Mise K."/>
            <person name="Masuda Y."/>
            <person name="Ushijima N."/>
            <person name="Hayakawa C."/>
            <person name="Shiratori Y."/>
            <person name="Senoo K."/>
        </authorList>
    </citation>
    <scope>NUCLEOTIDE SEQUENCE [LARGE SCALE GENOMIC DNA]</scope>
    <source>
        <strain evidence="11">Red630</strain>
    </source>
</reference>
<dbReference type="PROSITE" id="PS50109">
    <property type="entry name" value="HIS_KIN"/>
    <property type="match status" value="1"/>
</dbReference>
<dbReference type="Gene3D" id="1.10.287.130">
    <property type="match status" value="1"/>
</dbReference>
<evidence type="ECO:0000256" key="7">
    <source>
        <dbReference type="SAM" id="Coils"/>
    </source>
</evidence>
<evidence type="ECO:0000259" key="9">
    <source>
        <dbReference type="PROSITE" id="PS50109"/>
    </source>
</evidence>
<dbReference type="InterPro" id="IPR050736">
    <property type="entry name" value="Sensor_HK_Regulatory"/>
</dbReference>
<name>A0ABN6N8E2_9BACT</name>
<evidence type="ECO:0000256" key="2">
    <source>
        <dbReference type="ARBA" id="ARBA00012438"/>
    </source>
</evidence>
<dbReference type="SMART" id="SM00387">
    <property type="entry name" value="HATPase_c"/>
    <property type="match status" value="1"/>
</dbReference>
<accession>A0ABN6N8E2</accession>
<keyword evidence="3" id="KW-0597">Phosphoprotein</keyword>
<evidence type="ECO:0000256" key="8">
    <source>
        <dbReference type="SAM" id="MobiDB-lite"/>
    </source>
</evidence>
<keyword evidence="4" id="KW-0808">Transferase</keyword>
<dbReference type="PANTHER" id="PTHR43711:SF1">
    <property type="entry name" value="HISTIDINE KINASE 1"/>
    <property type="match status" value="1"/>
</dbReference>
<evidence type="ECO:0000313" key="10">
    <source>
        <dbReference type="EMBL" id="BDG09482.1"/>
    </source>
</evidence>
<feature type="domain" description="Histidine kinase" evidence="9">
    <location>
        <begin position="181"/>
        <end position="398"/>
    </location>
</feature>
<dbReference type="PANTHER" id="PTHR43711">
    <property type="entry name" value="TWO-COMPONENT HISTIDINE KINASE"/>
    <property type="match status" value="1"/>
</dbReference>
<keyword evidence="6" id="KW-0902">Two-component regulatory system</keyword>
<dbReference type="InterPro" id="IPR036890">
    <property type="entry name" value="HATPase_C_sf"/>
</dbReference>
<evidence type="ECO:0000256" key="3">
    <source>
        <dbReference type="ARBA" id="ARBA00022553"/>
    </source>
</evidence>
<keyword evidence="11" id="KW-1185">Reference proteome</keyword>
<dbReference type="Gene3D" id="3.30.565.10">
    <property type="entry name" value="Histidine kinase-like ATPase, C-terminal domain"/>
    <property type="match status" value="1"/>
</dbReference>
<dbReference type="Pfam" id="PF02518">
    <property type="entry name" value="HATPase_c"/>
    <property type="match status" value="1"/>
</dbReference>
<dbReference type="Pfam" id="PF00512">
    <property type="entry name" value="HisKA"/>
    <property type="match status" value="1"/>
</dbReference>
<dbReference type="InterPro" id="IPR004358">
    <property type="entry name" value="Sig_transdc_His_kin-like_C"/>
</dbReference>
<dbReference type="EC" id="2.7.13.3" evidence="2"/>
<evidence type="ECO:0000256" key="4">
    <source>
        <dbReference type="ARBA" id="ARBA00022679"/>
    </source>
</evidence>
<evidence type="ECO:0000313" key="11">
    <source>
        <dbReference type="Proteomes" id="UP001162734"/>
    </source>
</evidence>
<evidence type="ECO:0000256" key="1">
    <source>
        <dbReference type="ARBA" id="ARBA00000085"/>
    </source>
</evidence>